<comment type="caution">
    <text evidence="4">The sequence shown here is derived from an EMBL/GenBank/DDBJ whole genome shotgun (WGS) entry which is preliminary data.</text>
</comment>
<dbReference type="AlphaFoldDB" id="A0A1X1UGV0"/>
<organism evidence="4 5">
    <name type="scientific">Mycobacterium florentinum</name>
    <dbReference type="NCBI Taxonomy" id="292462"/>
    <lineage>
        <taxon>Bacteria</taxon>
        <taxon>Bacillati</taxon>
        <taxon>Actinomycetota</taxon>
        <taxon>Actinomycetes</taxon>
        <taxon>Mycobacteriales</taxon>
        <taxon>Mycobacteriaceae</taxon>
        <taxon>Mycobacterium</taxon>
        <taxon>Mycobacterium simiae complex</taxon>
    </lineage>
</organism>
<protein>
    <recommendedName>
        <fullName evidence="3">PknH-like extracellular domain-containing protein</fullName>
    </recommendedName>
</protein>
<feature type="chain" id="PRO_5039632575" description="PknH-like extracellular domain-containing protein" evidence="2">
    <location>
        <begin position="18"/>
        <end position="252"/>
    </location>
</feature>
<feature type="region of interest" description="Disordered" evidence="1">
    <location>
        <begin position="22"/>
        <end position="42"/>
    </location>
</feature>
<gene>
    <name evidence="4" type="ORF">AWC05_13015</name>
</gene>
<dbReference type="InterPro" id="IPR026954">
    <property type="entry name" value="PknH-like_Extracell"/>
</dbReference>
<dbReference type="RefSeq" id="WP_085220534.1">
    <property type="nucleotide sequence ID" value="NZ_AP022576.1"/>
</dbReference>
<keyword evidence="2" id="KW-0732">Signal</keyword>
<keyword evidence="5" id="KW-1185">Reference proteome</keyword>
<dbReference type="PROSITE" id="PS51257">
    <property type="entry name" value="PROKAR_LIPOPROTEIN"/>
    <property type="match status" value="1"/>
</dbReference>
<dbReference type="OrthoDB" id="4761399at2"/>
<feature type="compositionally biased region" description="Low complexity" evidence="1">
    <location>
        <begin position="29"/>
        <end position="41"/>
    </location>
</feature>
<name>A0A1X1UGV0_MYCFL</name>
<feature type="domain" description="PknH-like extracellular" evidence="3">
    <location>
        <begin position="45"/>
        <end position="247"/>
    </location>
</feature>
<evidence type="ECO:0000313" key="5">
    <source>
        <dbReference type="Proteomes" id="UP000193010"/>
    </source>
</evidence>
<sequence>MRRLTVGVVIVAVTLVAACGSGDGNGPASSSKTTTTTSSSKPPIAQAALSSLLLTPAEVDTVLGVTGSASKDKIDKLQDDSTKQPPGPPGWKFPDECVYTLGPAEAPVYAGSGNTAVSGDADSTSLGNDQDVMVGQVVVLFPSAKEANDFFSTSAQRWPACADRQINVPAKDDGTQMTFKMGPFANTNGILSVTQTTTMTMSGQPDAMTITVQRALTARNNVVVDVVLMRKDPADLGVKVAAQIAGKIDKQQ</sequence>
<feature type="signal peptide" evidence="2">
    <location>
        <begin position="1"/>
        <end position="17"/>
    </location>
</feature>
<dbReference type="EMBL" id="LQOV01000006">
    <property type="protein sequence ID" value="ORV56055.1"/>
    <property type="molecule type" value="Genomic_DNA"/>
</dbReference>
<dbReference type="Gene3D" id="3.40.1000.70">
    <property type="entry name" value="PknH-like extracellular domain"/>
    <property type="match status" value="1"/>
</dbReference>
<feature type="region of interest" description="Disordered" evidence="1">
    <location>
        <begin position="73"/>
        <end position="94"/>
    </location>
</feature>
<dbReference type="Pfam" id="PF14032">
    <property type="entry name" value="PknH_C"/>
    <property type="match status" value="1"/>
</dbReference>
<evidence type="ECO:0000256" key="2">
    <source>
        <dbReference type="SAM" id="SignalP"/>
    </source>
</evidence>
<dbReference type="Proteomes" id="UP000193010">
    <property type="component" value="Unassembled WGS sequence"/>
</dbReference>
<accession>A0A1X1UGV0</accession>
<reference evidence="4 5" key="1">
    <citation type="submission" date="2016-01" db="EMBL/GenBank/DDBJ databases">
        <title>The new phylogeny of the genus Mycobacterium.</title>
        <authorList>
            <person name="Tarcisio F."/>
            <person name="Conor M."/>
            <person name="Antonella G."/>
            <person name="Elisabetta G."/>
            <person name="Giulia F.S."/>
            <person name="Sara T."/>
            <person name="Anna F."/>
            <person name="Clotilde B."/>
            <person name="Roberto B."/>
            <person name="Veronica D.S."/>
            <person name="Fabio R."/>
            <person name="Monica P."/>
            <person name="Olivier J."/>
            <person name="Enrico T."/>
            <person name="Nicola S."/>
        </authorList>
    </citation>
    <scope>NUCLEOTIDE SEQUENCE [LARGE SCALE GENOMIC DNA]</scope>
    <source>
        <strain evidence="4 5">DSM 44852</strain>
    </source>
</reference>
<dbReference type="InterPro" id="IPR038232">
    <property type="entry name" value="PknH-like_Extracell_sf"/>
</dbReference>
<evidence type="ECO:0000259" key="3">
    <source>
        <dbReference type="Pfam" id="PF14032"/>
    </source>
</evidence>
<proteinExistence type="predicted"/>
<evidence type="ECO:0000256" key="1">
    <source>
        <dbReference type="SAM" id="MobiDB-lite"/>
    </source>
</evidence>
<feature type="compositionally biased region" description="Basic and acidic residues" evidence="1">
    <location>
        <begin position="73"/>
        <end position="82"/>
    </location>
</feature>
<dbReference type="STRING" id="292462.AWC05_13015"/>
<evidence type="ECO:0000313" key="4">
    <source>
        <dbReference type="EMBL" id="ORV56055.1"/>
    </source>
</evidence>